<dbReference type="HAMAP" id="MF_00148">
    <property type="entry name" value="UDG"/>
    <property type="match status" value="1"/>
</dbReference>
<protein>
    <recommendedName>
        <fullName evidence="5 9">Uracil-DNA glycosylase</fullName>
        <shortName evidence="9">UDG</shortName>
        <ecNumber evidence="4 9">3.2.2.27</ecNumber>
    </recommendedName>
</protein>
<reference evidence="13 14" key="1">
    <citation type="submission" date="2024-03" db="EMBL/GenBank/DDBJ databases">
        <title>Aquirufa genome sequencing.</title>
        <authorList>
            <person name="Pitt A."/>
            <person name="Hahn M.W."/>
        </authorList>
    </citation>
    <scope>NUCLEOTIDE SEQUENCE [LARGE SCALE GENOMIC DNA]</scope>
    <source>
        <strain evidence="13 14">OSTEICH-129V</strain>
    </source>
</reference>
<evidence type="ECO:0000256" key="8">
    <source>
        <dbReference type="ARBA" id="ARBA00023204"/>
    </source>
</evidence>
<comment type="catalytic activity">
    <reaction evidence="1 9 11">
        <text>Hydrolyzes single-stranded DNA or mismatched double-stranded DNA and polynucleotides, releasing free uracil.</text>
        <dbReference type="EC" id="3.2.2.27"/>
    </reaction>
</comment>
<dbReference type="InterPro" id="IPR005122">
    <property type="entry name" value="Uracil-DNA_glycosylase-like"/>
</dbReference>
<evidence type="ECO:0000256" key="1">
    <source>
        <dbReference type="ARBA" id="ARBA00001400"/>
    </source>
</evidence>
<comment type="function">
    <text evidence="2 9 11">Excises uracil residues from the DNA which can arise as a result of misincorporation of dUMP residues by DNA polymerase or due to deamination of cytosine.</text>
</comment>
<dbReference type="Pfam" id="PF03167">
    <property type="entry name" value="UDG"/>
    <property type="match status" value="1"/>
</dbReference>
<dbReference type="NCBIfam" id="TIGR00628">
    <property type="entry name" value="ung"/>
    <property type="match status" value="1"/>
</dbReference>
<dbReference type="EMBL" id="JBBKXZ010000001">
    <property type="protein sequence ID" value="MFD3393902.1"/>
    <property type="molecule type" value="Genomic_DNA"/>
</dbReference>
<dbReference type="InterPro" id="IPR036895">
    <property type="entry name" value="Uracil-DNA_glycosylase-like_sf"/>
</dbReference>
<feature type="active site" description="Proton acceptor" evidence="9 10">
    <location>
        <position position="72"/>
    </location>
</feature>
<keyword evidence="6 9" id="KW-0227">DNA damage</keyword>
<keyword evidence="9" id="KW-0963">Cytoplasm</keyword>
<keyword evidence="13" id="KW-0326">Glycosidase</keyword>
<evidence type="ECO:0000256" key="6">
    <source>
        <dbReference type="ARBA" id="ARBA00022763"/>
    </source>
</evidence>
<dbReference type="PROSITE" id="PS00130">
    <property type="entry name" value="U_DNA_GLYCOSYLASE"/>
    <property type="match status" value="1"/>
</dbReference>
<feature type="domain" description="Uracil-DNA glycosylase-like" evidence="12">
    <location>
        <begin position="57"/>
        <end position="217"/>
    </location>
</feature>
<dbReference type="NCBIfam" id="NF003591">
    <property type="entry name" value="PRK05254.1-4"/>
    <property type="match status" value="1"/>
</dbReference>
<gene>
    <name evidence="9" type="primary">ung</name>
    <name evidence="13" type="ORF">U0R10_04655</name>
</gene>
<evidence type="ECO:0000256" key="4">
    <source>
        <dbReference type="ARBA" id="ARBA00012030"/>
    </source>
</evidence>
<dbReference type="NCBIfam" id="NF003588">
    <property type="entry name" value="PRK05254.1-1"/>
    <property type="match status" value="1"/>
</dbReference>
<dbReference type="PANTHER" id="PTHR11264:SF0">
    <property type="entry name" value="URACIL-DNA GLYCOSYLASE"/>
    <property type="match status" value="1"/>
</dbReference>
<comment type="similarity">
    <text evidence="3 9 11">Belongs to the uracil-DNA glycosylase (UDG) superfamily. UNG family.</text>
</comment>
<dbReference type="SMART" id="SM00987">
    <property type="entry name" value="UreE_C"/>
    <property type="match status" value="1"/>
</dbReference>
<dbReference type="GO" id="GO:0004844">
    <property type="term" value="F:uracil DNA N-glycosylase activity"/>
    <property type="evidence" value="ECO:0007669"/>
    <property type="project" value="UniProtKB-EC"/>
</dbReference>
<keyword evidence="8 9" id="KW-0234">DNA repair</keyword>
<sequence length="225" mass="25105">MASANLNLRDLIQNDWKNILNSCFEQEWMDHLERELANEYVSKHVFPSVSDVFNALNLTAFEDVKVVILGQDPYHGVGEAQGFSFSVPNGVNMPPSLRNIFKELATDVGVQRTHTDLSDWASQGVLLLNSVLTVRANEPGSHAKLGWQKFTSTIIGSLNAREKPMVFMLWGNYAQQVGKHIDESKHLVIRSAHPSPLSANRGGWFGSKPFSKANDFLANSPIQWT</sequence>
<evidence type="ECO:0000259" key="12">
    <source>
        <dbReference type="SMART" id="SM00986"/>
    </source>
</evidence>
<evidence type="ECO:0000256" key="2">
    <source>
        <dbReference type="ARBA" id="ARBA00002631"/>
    </source>
</evidence>
<evidence type="ECO:0000256" key="11">
    <source>
        <dbReference type="RuleBase" id="RU003780"/>
    </source>
</evidence>
<name>A0ABW6DDV7_9BACT</name>
<dbReference type="InterPro" id="IPR002043">
    <property type="entry name" value="UDG_fam1"/>
</dbReference>
<organism evidence="13 14">
    <name type="scientific">Aquirufa avitistagni</name>
    <dbReference type="NCBI Taxonomy" id="3104728"/>
    <lineage>
        <taxon>Bacteria</taxon>
        <taxon>Pseudomonadati</taxon>
        <taxon>Bacteroidota</taxon>
        <taxon>Cytophagia</taxon>
        <taxon>Cytophagales</taxon>
        <taxon>Flectobacillaceae</taxon>
        <taxon>Aquirufa</taxon>
    </lineage>
</organism>
<accession>A0ABW6DDV7</accession>
<evidence type="ECO:0000313" key="13">
    <source>
        <dbReference type="EMBL" id="MFD3393902.1"/>
    </source>
</evidence>
<dbReference type="PANTHER" id="PTHR11264">
    <property type="entry name" value="URACIL-DNA GLYCOSYLASE"/>
    <property type="match status" value="1"/>
</dbReference>
<evidence type="ECO:0000256" key="3">
    <source>
        <dbReference type="ARBA" id="ARBA00008184"/>
    </source>
</evidence>
<dbReference type="NCBIfam" id="NF003589">
    <property type="entry name" value="PRK05254.1-2"/>
    <property type="match status" value="1"/>
</dbReference>
<dbReference type="NCBIfam" id="NF003592">
    <property type="entry name" value="PRK05254.1-5"/>
    <property type="match status" value="1"/>
</dbReference>
<proteinExistence type="inferred from homology"/>
<dbReference type="Gene3D" id="3.40.470.10">
    <property type="entry name" value="Uracil-DNA glycosylase-like domain"/>
    <property type="match status" value="1"/>
</dbReference>
<comment type="subcellular location">
    <subcellularLocation>
        <location evidence="9">Cytoplasm</location>
    </subcellularLocation>
</comment>
<evidence type="ECO:0000256" key="9">
    <source>
        <dbReference type="HAMAP-Rule" id="MF_00148"/>
    </source>
</evidence>
<dbReference type="Proteomes" id="UP001598138">
    <property type="component" value="Unassembled WGS sequence"/>
</dbReference>
<dbReference type="InterPro" id="IPR018085">
    <property type="entry name" value="Ura-DNA_Glyclase_AS"/>
</dbReference>
<evidence type="ECO:0000256" key="5">
    <source>
        <dbReference type="ARBA" id="ARBA00018429"/>
    </source>
</evidence>
<dbReference type="RefSeq" id="WP_377982780.1">
    <property type="nucleotide sequence ID" value="NZ_JBBKXZ010000001.1"/>
</dbReference>
<keyword evidence="7 9" id="KW-0378">Hydrolase</keyword>
<evidence type="ECO:0000313" key="14">
    <source>
        <dbReference type="Proteomes" id="UP001598138"/>
    </source>
</evidence>
<evidence type="ECO:0000256" key="10">
    <source>
        <dbReference type="PROSITE-ProRule" id="PRU10072"/>
    </source>
</evidence>
<keyword evidence="14" id="KW-1185">Reference proteome</keyword>
<comment type="caution">
    <text evidence="13">The sequence shown here is derived from an EMBL/GenBank/DDBJ whole genome shotgun (WGS) entry which is preliminary data.</text>
</comment>
<dbReference type="CDD" id="cd10027">
    <property type="entry name" value="UDG-F1-like"/>
    <property type="match status" value="1"/>
</dbReference>
<dbReference type="EC" id="3.2.2.27" evidence="4 9"/>
<dbReference type="SMART" id="SM00986">
    <property type="entry name" value="UDG"/>
    <property type="match status" value="1"/>
</dbReference>
<evidence type="ECO:0000256" key="7">
    <source>
        <dbReference type="ARBA" id="ARBA00022801"/>
    </source>
</evidence>
<dbReference type="SUPFAM" id="SSF52141">
    <property type="entry name" value="Uracil-DNA glycosylase-like"/>
    <property type="match status" value="1"/>
</dbReference>